<keyword evidence="1" id="KW-0862">Zinc</keyword>
<accession>A0A699GSN6</accession>
<evidence type="ECO:0000313" key="4">
    <source>
        <dbReference type="EMBL" id="GEV93717.1"/>
    </source>
</evidence>
<dbReference type="InterPro" id="IPR043502">
    <property type="entry name" value="DNA/RNA_pol_sf"/>
</dbReference>
<sequence>MTDPTSEPITPLNRVTGSSNNHDHSPRLQYQILNHISLLETLIKEHNEKARPLITPIRLTFGEEVEGDKGKDKGKELIEVEDEDLKNPYKESFCGSSKSGGMGDAGVPEVMQISAFMSNSKCPELARRFADQVPQTMTEMMKRVDDFVKSKEAYKSTELPQGEHPERGQGTPYKGSRPTRVIQGWHPFKIDRYKTYNRRDRYQPYVPPKKPGRRYDNRRFKNQRQEVNQLSLEALGKRPKEILAIELQLQLPPCPPMIGTLKKENLDRYCDYHEEKRLYTNNFYQLKRQLEATLESGKLNHLVKDVRQRGNNWGRQTGNNNTNRKVINMVYVRAKSQKRKFQPEKEEDWMNVPITFPPIQSDDVSDEPLIIKAEVEGYLVQRVFVDQGEIMQVEGTWRMCIDFKNINSACPKDYYPLPEIALKIEAVTGFPFKCFLYTYKGLVDLAFQAQLGRNLEAYVDDIVIKSKTKQEMIMRRAETFNNLRKFNMKLNPKKCSFGVKEGKFLGYMVTSEGIRANPKKTKAVGNMQELVDIVKKTLELGAQGVEQGAEVYEEVIKKDFETVKRKREQTRSIALKARKESSDDDSSTFDSEDEEYAIAVRDFKKFFKRRERFVRQPHEERKSFQRNKDDKNGKGERKCFKCGDPNHLIGECPKLLRYQNQKAFVGGSWSNSGEDEEEKTKDEKCLMAKASNE</sequence>
<dbReference type="GO" id="GO:0003964">
    <property type="term" value="F:RNA-directed DNA polymerase activity"/>
    <property type="evidence" value="ECO:0007669"/>
    <property type="project" value="UniProtKB-KW"/>
</dbReference>
<dbReference type="InterPro" id="IPR000477">
    <property type="entry name" value="RT_dom"/>
</dbReference>
<dbReference type="GO" id="GO:0003676">
    <property type="term" value="F:nucleic acid binding"/>
    <property type="evidence" value="ECO:0007669"/>
    <property type="project" value="InterPro"/>
</dbReference>
<dbReference type="AlphaFoldDB" id="A0A699GSN6"/>
<feature type="region of interest" description="Disordered" evidence="2">
    <location>
        <begin position="617"/>
        <end position="637"/>
    </location>
</feature>
<gene>
    <name evidence="4" type="ORF">Tci_165694</name>
</gene>
<feature type="compositionally biased region" description="Basic and acidic residues" evidence="2">
    <location>
        <begin position="156"/>
        <end position="167"/>
    </location>
</feature>
<dbReference type="InterPro" id="IPR053134">
    <property type="entry name" value="RNA-dir_DNA_polymerase"/>
</dbReference>
<dbReference type="InterPro" id="IPR001878">
    <property type="entry name" value="Znf_CCHC"/>
</dbReference>
<dbReference type="EMBL" id="BKCJ010039316">
    <property type="protein sequence ID" value="GEV93717.1"/>
    <property type="molecule type" value="Genomic_DNA"/>
</dbReference>
<organism evidence="4">
    <name type="scientific">Tanacetum cinerariifolium</name>
    <name type="common">Dalmatian daisy</name>
    <name type="synonym">Chrysanthemum cinerariifolium</name>
    <dbReference type="NCBI Taxonomy" id="118510"/>
    <lineage>
        <taxon>Eukaryota</taxon>
        <taxon>Viridiplantae</taxon>
        <taxon>Streptophyta</taxon>
        <taxon>Embryophyta</taxon>
        <taxon>Tracheophyta</taxon>
        <taxon>Spermatophyta</taxon>
        <taxon>Magnoliopsida</taxon>
        <taxon>eudicotyledons</taxon>
        <taxon>Gunneridae</taxon>
        <taxon>Pentapetalae</taxon>
        <taxon>asterids</taxon>
        <taxon>campanulids</taxon>
        <taxon>Asterales</taxon>
        <taxon>Asteraceae</taxon>
        <taxon>Asteroideae</taxon>
        <taxon>Anthemideae</taxon>
        <taxon>Anthemidinae</taxon>
        <taxon>Tanacetum</taxon>
    </lineage>
</organism>
<dbReference type="Gene3D" id="3.30.70.270">
    <property type="match status" value="1"/>
</dbReference>
<feature type="compositionally biased region" description="Basic and acidic residues" evidence="2">
    <location>
        <begin position="678"/>
        <end position="693"/>
    </location>
</feature>
<feature type="region of interest" description="Disordered" evidence="2">
    <location>
        <begin position="156"/>
        <end position="178"/>
    </location>
</feature>
<feature type="non-terminal residue" evidence="4">
    <location>
        <position position="693"/>
    </location>
</feature>
<dbReference type="PANTHER" id="PTHR24559:SF444">
    <property type="entry name" value="REVERSE TRANSCRIPTASE DOMAIN-CONTAINING PROTEIN"/>
    <property type="match status" value="1"/>
</dbReference>
<dbReference type="GO" id="GO:0008270">
    <property type="term" value="F:zinc ion binding"/>
    <property type="evidence" value="ECO:0007669"/>
    <property type="project" value="UniProtKB-KW"/>
</dbReference>
<feature type="compositionally biased region" description="Polar residues" evidence="2">
    <location>
        <begin position="1"/>
        <end position="20"/>
    </location>
</feature>
<keyword evidence="4" id="KW-0548">Nucleotidyltransferase</keyword>
<keyword evidence="4" id="KW-0695">RNA-directed DNA polymerase</keyword>
<name>A0A699GSN6_TANCI</name>
<dbReference type="InterPro" id="IPR043128">
    <property type="entry name" value="Rev_trsase/Diguanyl_cyclase"/>
</dbReference>
<keyword evidence="4" id="KW-0808">Transferase</keyword>
<dbReference type="PANTHER" id="PTHR24559">
    <property type="entry name" value="TRANSPOSON TY3-I GAG-POL POLYPROTEIN"/>
    <property type="match status" value="1"/>
</dbReference>
<feature type="region of interest" description="Disordered" evidence="2">
    <location>
        <begin position="1"/>
        <end position="25"/>
    </location>
</feature>
<evidence type="ECO:0000256" key="2">
    <source>
        <dbReference type="SAM" id="MobiDB-lite"/>
    </source>
</evidence>
<evidence type="ECO:0000256" key="1">
    <source>
        <dbReference type="PROSITE-ProRule" id="PRU00047"/>
    </source>
</evidence>
<dbReference type="CDD" id="cd01647">
    <property type="entry name" value="RT_LTR"/>
    <property type="match status" value="1"/>
</dbReference>
<protein>
    <submittedName>
        <fullName evidence="4">Reverse transcriptase domain-containing protein</fullName>
    </submittedName>
</protein>
<dbReference type="PROSITE" id="PS50158">
    <property type="entry name" value="ZF_CCHC"/>
    <property type="match status" value="1"/>
</dbReference>
<comment type="caution">
    <text evidence="4">The sequence shown here is derived from an EMBL/GenBank/DDBJ whole genome shotgun (WGS) entry which is preliminary data.</text>
</comment>
<reference evidence="4" key="1">
    <citation type="journal article" date="2019" name="Sci. Rep.">
        <title>Draft genome of Tanacetum cinerariifolium, the natural source of mosquito coil.</title>
        <authorList>
            <person name="Yamashiro T."/>
            <person name="Shiraishi A."/>
            <person name="Satake H."/>
            <person name="Nakayama K."/>
        </authorList>
    </citation>
    <scope>NUCLEOTIDE SEQUENCE</scope>
</reference>
<dbReference type="Pfam" id="PF00078">
    <property type="entry name" value="RVT_1"/>
    <property type="match status" value="1"/>
</dbReference>
<dbReference type="SUPFAM" id="SSF56672">
    <property type="entry name" value="DNA/RNA polymerases"/>
    <property type="match status" value="1"/>
</dbReference>
<keyword evidence="1" id="KW-0479">Metal-binding</keyword>
<feature type="domain" description="CCHC-type" evidence="3">
    <location>
        <begin position="637"/>
        <end position="654"/>
    </location>
</feature>
<evidence type="ECO:0000259" key="3">
    <source>
        <dbReference type="PROSITE" id="PS50158"/>
    </source>
</evidence>
<dbReference type="InterPro" id="IPR036875">
    <property type="entry name" value="Znf_CCHC_sf"/>
</dbReference>
<proteinExistence type="predicted"/>
<feature type="region of interest" description="Disordered" evidence="2">
    <location>
        <begin position="666"/>
        <end position="693"/>
    </location>
</feature>
<dbReference type="SUPFAM" id="SSF57756">
    <property type="entry name" value="Retrovirus zinc finger-like domains"/>
    <property type="match status" value="1"/>
</dbReference>
<keyword evidence="1" id="KW-0863">Zinc-finger</keyword>